<dbReference type="EMBL" id="JANAWD010000771">
    <property type="protein sequence ID" value="KAJ3475966.1"/>
    <property type="molecule type" value="Genomic_DNA"/>
</dbReference>
<protein>
    <submittedName>
        <fullName evidence="2">Uncharacterized protein</fullName>
    </submittedName>
</protein>
<keyword evidence="3" id="KW-1185">Reference proteome</keyword>
<comment type="caution">
    <text evidence="2">The sequence shown here is derived from an EMBL/GenBank/DDBJ whole genome shotgun (WGS) entry which is preliminary data.</text>
</comment>
<gene>
    <name evidence="2" type="ORF">NLI96_g11479</name>
</gene>
<dbReference type="Proteomes" id="UP001212997">
    <property type="component" value="Unassembled WGS sequence"/>
</dbReference>
<evidence type="ECO:0000313" key="2">
    <source>
        <dbReference type="EMBL" id="KAJ3475966.1"/>
    </source>
</evidence>
<feature type="region of interest" description="Disordered" evidence="1">
    <location>
        <begin position="124"/>
        <end position="145"/>
    </location>
</feature>
<sequence length="180" mass="20471">MSPARGPPVATLEKYGHLQRQVELTRSRTSFAERLIPRTRKKLTPAEKVARKDNHDQHRADLNIALGKVIEVIWQQAEALHKVFPQHDTDYYFQQIIQNAHSTTSSRKVSLWNTFIFGHKEDGELEAEPGEGSDPLQGAPRKSRQLRATWNAMSAEEKIEVTKDSVKELEEFCATKALAI</sequence>
<evidence type="ECO:0000313" key="3">
    <source>
        <dbReference type="Proteomes" id="UP001212997"/>
    </source>
</evidence>
<evidence type="ECO:0000256" key="1">
    <source>
        <dbReference type="SAM" id="MobiDB-lite"/>
    </source>
</evidence>
<name>A0AAD5UT94_9APHY</name>
<accession>A0AAD5UT94</accession>
<reference evidence="2" key="1">
    <citation type="submission" date="2022-07" db="EMBL/GenBank/DDBJ databases">
        <title>Genome Sequence of Physisporinus lineatus.</title>
        <authorList>
            <person name="Buettner E."/>
        </authorList>
    </citation>
    <scope>NUCLEOTIDE SEQUENCE</scope>
    <source>
        <strain evidence="2">VT162</strain>
    </source>
</reference>
<organism evidence="2 3">
    <name type="scientific">Meripilus lineatus</name>
    <dbReference type="NCBI Taxonomy" id="2056292"/>
    <lineage>
        <taxon>Eukaryota</taxon>
        <taxon>Fungi</taxon>
        <taxon>Dikarya</taxon>
        <taxon>Basidiomycota</taxon>
        <taxon>Agaricomycotina</taxon>
        <taxon>Agaricomycetes</taxon>
        <taxon>Polyporales</taxon>
        <taxon>Meripilaceae</taxon>
        <taxon>Meripilus</taxon>
    </lineage>
</organism>
<dbReference type="AlphaFoldDB" id="A0AAD5UT94"/>
<proteinExistence type="predicted"/>